<comment type="caution">
    <text evidence="9">The sequence shown here is derived from an EMBL/GenBank/DDBJ whole genome shotgun (WGS) entry which is preliminary data.</text>
</comment>
<evidence type="ECO:0000313" key="9">
    <source>
        <dbReference type="EMBL" id="KAA6393362.1"/>
    </source>
</evidence>
<evidence type="ECO:0000256" key="2">
    <source>
        <dbReference type="ARBA" id="ARBA00022664"/>
    </source>
</evidence>
<keyword evidence="5" id="KW-0539">Nucleus</keyword>
<dbReference type="OrthoDB" id="439808at2759"/>
<dbReference type="InterPro" id="IPR000504">
    <property type="entry name" value="RRM_dom"/>
</dbReference>
<dbReference type="AlphaFoldDB" id="A0A5J4WFS5"/>
<sequence length="235" mass="26257">CLFVVSLPQNFDQEQARTIIEQSTGIPMSYFVLATYPNGSSRGHGWASYPSHSIAVKALHLITGSIIGGNTIVAYFARRRAFDPRILSTVRSLFVKGIPLDTTKSSLTAFVTQRLPHDSLACFKSVNIPIDTNTLQPMGHAYVHFRCKESAELGLQSLEGLQFEGKRLHVEWALPRDQRRQRRDANINNGQKSGRGFDSIRSQDQDNDDGADLDNLLCQHNKGRNQASEFDNLIL</sequence>
<dbReference type="Gene3D" id="3.30.70.330">
    <property type="match status" value="2"/>
</dbReference>
<dbReference type="Proteomes" id="UP000324800">
    <property type="component" value="Unassembled WGS sequence"/>
</dbReference>
<dbReference type="SMART" id="SM00360">
    <property type="entry name" value="RRM"/>
    <property type="match status" value="2"/>
</dbReference>
<keyword evidence="3 6" id="KW-0694">RNA-binding</keyword>
<gene>
    <name evidence="9" type="ORF">EZS28_011105</name>
</gene>
<dbReference type="Pfam" id="PF00076">
    <property type="entry name" value="RRM_1"/>
    <property type="match status" value="1"/>
</dbReference>
<name>A0A5J4WFS5_9EUKA</name>
<dbReference type="SUPFAM" id="SSF54928">
    <property type="entry name" value="RNA-binding domain, RBD"/>
    <property type="match status" value="2"/>
</dbReference>
<evidence type="ECO:0000259" key="8">
    <source>
        <dbReference type="PROSITE" id="PS50102"/>
    </source>
</evidence>
<proteinExistence type="predicted"/>
<protein>
    <recommendedName>
        <fullName evidence="8">RRM domain-containing protein</fullName>
    </recommendedName>
</protein>
<dbReference type="EMBL" id="SNRW01002253">
    <property type="protein sequence ID" value="KAA6393362.1"/>
    <property type="molecule type" value="Genomic_DNA"/>
</dbReference>
<evidence type="ECO:0000256" key="6">
    <source>
        <dbReference type="PROSITE-ProRule" id="PRU00176"/>
    </source>
</evidence>
<evidence type="ECO:0000256" key="4">
    <source>
        <dbReference type="ARBA" id="ARBA00023187"/>
    </source>
</evidence>
<comment type="subcellular location">
    <subcellularLocation>
        <location evidence="1">Nucleus</location>
    </subcellularLocation>
</comment>
<dbReference type="InterPro" id="IPR035979">
    <property type="entry name" value="RBD_domain_sf"/>
</dbReference>
<accession>A0A5J4WFS5</accession>
<dbReference type="GO" id="GO:0006397">
    <property type="term" value="P:mRNA processing"/>
    <property type="evidence" value="ECO:0007669"/>
    <property type="project" value="UniProtKB-KW"/>
</dbReference>
<evidence type="ECO:0000256" key="7">
    <source>
        <dbReference type="SAM" id="MobiDB-lite"/>
    </source>
</evidence>
<reference evidence="9 10" key="1">
    <citation type="submission" date="2019-03" db="EMBL/GenBank/DDBJ databases">
        <title>Single cell metagenomics reveals metabolic interactions within the superorganism composed of flagellate Streblomastix strix and complex community of Bacteroidetes bacteria on its surface.</title>
        <authorList>
            <person name="Treitli S.C."/>
            <person name="Kolisko M."/>
            <person name="Husnik F."/>
            <person name="Keeling P."/>
            <person name="Hampl V."/>
        </authorList>
    </citation>
    <scope>NUCLEOTIDE SEQUENCE [LARGE SCALE GENOMIC DNA]</scope>
    <source>
        <strain evidence="9">ST1C</strain>
    </source>
</reference>
<evidence type="ECO:0000256" key="1">
    <source>
        <dbReference type="ARBA" id="ARBA00004123"/>
    </source>
</evidence>
<evidence type="ECO:0000256" key="5">
    <source>
        <dbReference type="ARBA" id="ARBA00023242"/>
    </source>
</evidence>
<dbReference type="CDD" id="cd00590">
    <property type="entry name" value="RRM_SF"/>
    <property type="match status" value="1"/>
</dbReference>
<feature type="domain" description="RRM" evidence="8">
    <location>
        <begin position="1"/>
        <end position="79"/>
    </location>
</feature>
<keyword evidence="2" id="KW-0507">mRNA processing</keyword>
<dbReference type="PROSITE" id="PS50102">
    <property type="entry name" value="RRM"/>
    <property type="match status" value="2"/>
</dbReference>
<feature type="region of interest" description="Disordered" evidence="7">
    <location>
        <begin position="179"/>
        <end position="213"/>
    </location>
</feature>
<dbReference type="GO" id="GO:0005634">
    <property type="term" value="C:nucleus"/>
    <property type="evidence" value="ECO:0007669"/>
    <property type="project" value="UniProtKB-SubCell"/>
</dbReference>
<keyword evidence="4" id="KW-0508">mRNA splicing</keyword>
<dbReference type="InterPro" id="IPR012677">
    <property type="entry name" value="Nucleotide-bd_a/b_plait_sf"/>
</dbReference>
<dbReference type="GO" id="GO:0008380">
    <property type="term" value="P:RNA splicing"/>
    <property type="evidence" value="ECO:0007669"/>
    <property type="project" value="UniProtKB-KW"/>
</dbReference>
<dbReference type="GO" id="GO:0003723">
    <property type="term" value="F:RNA binding"/>
    <property type="evidence" value="ECO:0007669"/>
    <property type="project" value="UniProtKB-UniRule"/>
</dbReference>
<feature type="non-terminal residue" evidence="9">
    <location>
        <position position="1"/>
    </location>
</feature>
<dbReference type="InterPro" id="IPR051106">
    <property type="entry name" value="RNA-bind/splicing_reg"/>
</dbReference>
<evidence type="ECO:0000313" key="10">
    <source>
        <dbReference type="Proteomes" id="UP000324800"/>
    </source>
</evidence>
<organism evidence="9 10">
    <name type="scientific">Streblomastix strix</name>
    <dbReference type="NCBI Taxonomy" id="222440"/>
    <lineage>
        <taxon>Eukaryota</taxon>
        <taxon>Metamonada</taxon>
        <taxon>Preaxostyla</taxon>
        <taxon>Oxymonadida</taxon>
        <taxon>Streblomastigidae</taxon>
        <taxon>Streblomastix</taxon>
    </lineage>
</organism>
<feature type="domain" description="RRM" evidence="8">
    <location>
        <begin position="91"/>
        <end position="175"/>
    </location>
</feature>
<dbReference type="PANTHER" id="PTHR48028">
    <property type="entry name" value="GLYCINE-RICH RNA-BINDING PROTEIN RZ1A"/>
    <property type="match status" value="1"/>
</dbReference>
<dbReference type="PANTHER" id="PTHR48028:SF4">
    <property type="entry name" value="SC35-LIKE SPLICING FACTOR"/>
    <property type="match status" value="1"/>
</dbReference>
<evidence type="ECO:0000256" key="3">
    <source>
        <dbReference type="ARBA" id="ARBA00022884"/>
    </source>
</evidence>